<evidence type="ECO:0000256" key="1">
    <source>
        <dbReference type="SAM" id="Coils"/>
    </source>
</evidence>
<keyword evidence="1" id="KW-0175">Coiled coil</keyword>
<gene>
    <name evidence="3" type="ORF">OGATHE_000486</name>
</gene>
<dbReference type="EMBL" id="JAEUBD010000095">
    <property type="protein sequence ID" value="KAH3677832.1"/>
    <property type="molecule type" value="Genomic_DNA"/>
</dbReference>
<feature type="coiled-coil region" evidence="1">
    <location>
        <begin position="55"/>
        <end position="105"/>
    </location>
</feature>
<feature type="region of interest" description="Disordered" evidence="2">
    <location>
        <begin position="107"/>
        <end position="131"/>
    </location>
</feature>
<evidence type="ECO:0000256" key="2">
    <source>
        <dbReference type="SAM" id="MobiDB-lite"/>
    </source>
</evidence>
<comment type="caution">
    <text evidence="3">The sequence shown here is derived from an EMBL/GenBank/DDBJ whole genome shotgun (WGS) entry which is preliminary data.</text>
</comment>
<keyword evidence="4" id="KW-1185">Reference proteome</keyword>
<feature type="compositionally biased region" description="Low complexity" evidence="2">
    <location>
        <begin position="194"/>
        <end position="207"/>
    </location>
</feature>
<dbReference type="Proteomes" id="UP000788993">
    <property type="component" value="Unassembled WGS sequence"/>
</dbReference>
<evidence type="ECO:0000313" key="4">
    <source>
        <dbReference type="Proteomes" id="UP000788993"/>
    </source>
</evidence>
<dbReference type="AlphaFoldDB" id="A0A9P8PUI2"/>
<name>A0A9P8PUI2_9ASCO</name>
<feature type="region of interest" description="Disordered" evidence="2">
    <location>
        <begin position="194"/>
        <end position="214"/>
    </location>
</feature>
<evidence type="ECO:0000313" key="3">
    <source>
        <dbReference type="EMBL" id="KAH3677832.1"/>
    </source>
</evidence>
<feature type="compositionally biased region" description="Basic and acidic residues" evidence="2">
    <location>
        <begin position="107"/>
        <end position="120"/>
    </location>
</feature>
<organism evidence="3 4">
    <name type="scientific">Ogataea polymorpha</name>
    <dbReference type="NCBI Taxonomy" id="460523"/>
    <lineage>
        <taxon>Eukaryota</taxon>
        <taxon>Fungi</taxon>
        <taxon>Dikarya</taxon>
        <taxon>Ascomycota</taxon>
        <taxon>Saccharomycotina</taxon>
        <taxon>Pichiomycetes</taxon>
        <taxon>Pichiales</taxon>
        <taxon>Pichiaceae</taxon>
        <taxon>Ogataea</taxon>
    </lineage>
</organism>
<protein>
    <submittedName>
        <fullName evidence="3">Uncharacterized protein</fullName>
    </submittedName>
</protein>
<reference evidence="3" key="2">
    <citation type="submission" date="2021-01" db="EMBL/GenBank/DDBJ databases">
        <authorList>
            <person name="Schikora-Tamarit M.A."/>
        </authorList>
    </citation>
    <scope>NUCLEOTIDE SEQUENCE</scope>
    <source>
        <strain evidence="3">NCAIM Y.01608</strain>
    </source>
</reference>
<accession>A0A9P8PUI2</accession>
<sequence>MSSVLRDSANNIFITTATILDKLTYKLSGRATGTVVPHNNDSLVKPLSQTLKQDFDRYNQILDEHNMNLREAEQILRYLKVKSVKDEETKKIKQEEAEMKKKIEGEASRKKLELEQRRTEQQPSGDANDMFGSTDDLMNLDLDNFRTDFLDFGETSERPQNDDMMKDIFEMKTADNSEPSAMDSLTDLNLDFLDQPAQAGPEPAAPAQEDDAGLMPTDQMENLFSQFDELVNSGDY</sequence>
<proteinExistence type="predicted"/>
<dbReference type="OrthoDB" id="3997850at2759"/>
<reference evidence="3" key="1">
    <citation type="journal article" date="2021" name="Open Biol.">
        <title>Shared evolutionary footprints suggest mitochondrial oxidative damage underlies multiple complex I losses in fungi.</title>
        <authorList>
            <person name="Schikora-Tamarit M.A."/>
            <person name="Marcet-Houben M."/>
            <person name="Nosek J."/>
            <person name="Gabaldon T."/>
        </authorList>
    </citation>
    <scope>NUCLEOTIDE SEQUENCE</scope>
    <source>
        <strain evidence="3">NCAIM Y.01608</strain>
    </source>
</reference>